<gene>
    <name evidence="7" type="ORF">DWV92_01445</name>
</gene>
<dbReference type="SUPFAM" id="SSF49373">
    <property type="entry name" value="Invasin/intimin cell-adhesion fragments"/>
    <property type="match status" value="1"/>
</dbReference>
<evidence type="ECO:0000313" key="7">
    <source>
        <dbReference type="EMBL" id="RGW11039.1"/>
    </source>
</evidence>
<dbReference type="PANTHER" id="PTHR36108:SF13">
    <property type="entry name" value="COLOSSIN-B-RELATED"/>
    <property type="match status" value="1"/>
</dbReference>
<evidence type="ECO:0000256" key="5">
    <source>
        <dbReference type="SAM" id="Phobius"/>
    </source>
</evidence>
<feature type="transmembrane region" description="Helical" evidence="5">
    <location>
        <begin position="87"/>
        <end position="106"/>
    </location>
</feature>
<evidence type="ECO:0000259" key="6">
    <source>
        <dbReference type="SMART" id="SM00635"/>
    </source>
</evidence>
<comment type="caution">
    <text evidence="7">The sequence shown here is derived from an EMBL/GenBank/DDBJ whole genome shotgun (WGS) entry which is preliminary data.</text>
</comment>
<feature type="transmembrane region" description="Helical" evidence="5">
    <location>
        <begin position="1555"/>
        <end position="1575"/>
    </location>
</feature>
<organism evidence="7 8">
    <name type="scientific">Bifidobacterium pseudolongum</name>
    <dbReference type="NCBI Taxonomy" id="1694"/>
    <lineage>
        <taxon>Bacteria</taxon>
        <taxon>Bacillati</taxon>
        <taxon>Actinomycetota</taxon>
        <taxon>Actinomycetes</taxon>
        <taxon>Bifidobacteriales</taxon>
        <taxon>Bifidobacteriaceae</taxon>
        <taxon>Bifidobacterium</taxon>
    </lineage>
</organism>
<dbReference type="InterPro" id="IPR041033">
    <property type="entry name" value="SpaA_PFL_dom_1"/>
</dbReference>
<evidence type="ECO:0000256" key="3">
    <source>
        <dbReference type="ARBA" id="ARBA00022729"/>
    </source>
</evidence>
<name>A0A395XIG1_9BIFI</name>
<feature type="region of interest" description="Disordered" evidence="4">
    <location>
        <begin position="59"/>
        <end position="79"/>
    </location>
</feature>
<feature type="domain" description="BIG2" evidence="6">
    <location>
        <begin position="969"/>
        <end position="1044"/>
    </location>
</feature>
<feature type="domain" description="BIG2" evidence="6">
    <location>
        <begin position="872"/>
        <end position="951"/>
    </location>
</feature>
<evidence type="ECO:0000256" key="1">
    <source>
        <dbReference type="ARBA" id="ARBA00007257"/>
    </source>
</evidence>
<dbReference type="NCBIfam" id="TIGR01167">
    <property type="entry name" value="LPXTG_anchor"/>
    <property type="match status" value="1"/>
</dbReference>
<evidence type="ECO:0000313" key="8">
    <source>
        <dbReference type="Proteomes" id="UP000265970"/>
    </source>
</evidence>
<dbReference type="Proteomes" id="UP000265970">
    <property type="component" value="Unassembled WGS sequence"/>
</dbReference>
<dbReference type="Gene3D" id="2.60.40.10">
    <property type="entry name" value="Immunoglobulins"/>
    <property type="match status" value="5"/>
</dbReference>
<dbReference type="InterPro" id="IPR013783">
    <property type="entry name" value="Ig-like_fold"/>
</dbReference>
<proteinExistence type="inferred from homology"/>
<keyword evidence="5" id="KW-1133">Transmembrane helix</keyword>
<dbReference type="PANTHER" id="PTHR36108">
    <property type="entry name" value="COLOSSIN-B-RELATED"/>
    <property type="match status" value="1"/>
</dbReference>
<dbReference type="Pfam" id="PF17802">
    <property type="entry name" value="SpaA"/>
    <property type="match status" value="4"/>
</dbReference>
<dbReference type="Gene3D" id="2.60.40.1080">
    <property type="match status" value="2"/>
</dbReference>
<evidence type="ECO:0000256" key="4">
    <source>
        <dbReference type="SAM" id="MobiDB-lite"/>
    </source>
</evidence>
<dbReference type="EMBL" id="QRZV01000001">
    <property type="protein sequence ID" value="RGW11039.1"/>
    <property type="molecule type" value="Genomic_DNA"/>
</dbReference>
<dbReference type="InterPro" id="IPR003343">
    <property type="entry name" value="Big_2"/>
</dbReference>
<keyword evidence="2" id="KW-0964">Secreted</keyword>
<dbReference type="Pfam" id="PF02368">
    <property type="entry name" value="Big_2"/>
    <property type="match status" value="1"/>
</dbReference>
<evidence type="ECO:0000256" key="2">
    <source>
        <dbReference type="ARBA" id="ARBA00022525"/>
    </source>
</evidence>
<comment type="similarity">
    <text evidence="1">Belongs to the serine-aspartate repeat-containing protein (SDr) family.</text>
</comment>
<reference evidence="7 8" key="1">
    <citation type="submission" date="2018-08" db="EMBL/GenBank/DDBJ databases">
        <title>A genome reference for cultivated species of the human gut microbiota.</title>
        <authorList>
            <person name="Zou Y."/>
            <person name="Xue W."/>
            <person name="Luo G."/>
        </authorList>
    </citation>
    <scope>NUCLEOTIDE SEQUENCE [LARGE SCALE GENOMIC DNA]</scope>
    <source>
        <strain evidence="7 8">AF13-3LB</strain>
    </source>
</reference>
<dbReference type="InterPro" id="IPR008964">
    <property type="entry name" value="Invasin/intimin_cell_adhesion"/>
</dbReference>
<dbReference type="GO" id="GO:0005975">
    <property type="term" value="P:carbohydrate metabolic process"/>
    <property type="evidence" value="ECO:0007669"/>
    <property type="project" value="UniProtKB-ARBA"/>
</dbReference>
<protein>
    <submittedName>
        <fullName evidence="7">LPXTG cell wall anchor domain-containing protein</fullName>
    </submittedName>
</protein>
<accession>A0A395XIG1</accession>
<sequence>MRAFYSASGKMQYICKNDGVANRLEEGCDCEGLQPESPRHPAERNAMRTLEELSICPDRENRAKGEEPMRMKHGSDRGSTISVKPRLLAAFAAVAMMFATAVPALMPQTAQAAAEAGICTPQDITMGDNTSNAQEDDGIATWVGRNMYVGAPNGKTSFGAGNAPDKSYAVEAEGLTLVNGKLAINSTKTSWSQKGFRFGIVGFGAQYRPKAGSDTLVVGGNSTDITLTDSDNQSTNVLGWGQLGRGWIGTTNSEESEYNAQIVGRESAVMAPVASTTIYLKNTAATPPYIHAWYVGGGDITNWNSRPRMYRVTDEWVAYTFPTTAKIGFQFDNGAKFSTDGTNLAWTVDNGNNQAGTPSAVKSLYSTSAGSVVNWNQTNPLKAVNLNGATHDYSDNTTTITDLSDTLGAIPAQETAKVTVNQTAPSTDQYGYVRQKYNSGQEHPAEGSSPAYTSPYVGVKMTFDSNNKEKMIVFDAGEGNKNSTIVFQVNASDLNSNGANGLVFDFRNIQQGASVVVNVKGNQAVEFHNGWRFWWNGTEIGNGYYHGATEKEKEGYEQASQAILWNFRNTPRLTIHGGVLKSGQALRWANNGEPDSKDVEATVEDDPAAAMIGSILVPRGSFEDHVTTNGRVWVGQDFMMYNPTMAVDFPSGISEGPSSSVIDMDQERHNFPWKGSLRSECSTISWTKVDESGNTLAGSTWGVYKNVHDAVVEENALYPAVKDNDIPSGDWNPADGKFRVDSLEPEATYYIKELTAPQGYVKSDNIYAIHTTNKGSISNKDIIAAYDKDGNQIADSTQWGIKNDVPGDNNTTVPGIINKPQGGSVQWGKYADGDSSHKGLPGSVWTLTKTGADGWSQEITDNTKAVEGIQLFNGENDVTSGALEVTEGSTLNLTPKVLPEDATQDVTWSSSHPDDVEVQDGHVTVLHVPANNEPVVITATTVDTNASGDRLEAHVTLTVKSVELNSLTLQYNGQAAPARISTTVGNTITLTATADPGVLNNSITWESSDSSAAAVDNGVVTPLKAGTTTIWAKCKDDQSKWKSVEIVVKEAVDPNATVIYFNPSIITPSLNFSGTPYIRYQVEGSNWNDEAVEMKSYCDGWYSYAVPSQKKKVSFYFTKSADKNDKLYNKGTSVGDDFYANANVSDVTVYAYNDFRQGEKPSCPIQSMSAPMVRDASLGDAEDAASLQTFRKARMRIQGKDTTYTDSNSQIGQFTILNLPAGDYTLQEKTAPSGYLLNPTVYKFTIGADGKVTWTGDVKPSIVGDMGWISDKPTQVVWEKEDSTTHTALAGSGWTIEQEIIGSDGQPTWKTINEVLDCTETPCNASVKYKDEDPTPGKFLVKKLPVGVYRITETTIPQGYEAIGGPYEFTITDSEETVHVTSKPIGNTRKTGNVYWGKVSSEDDTSYLAGSEWQIKYTPYDGGDTITVTITDCVVADSKTTGTCAKEEGKPDWAYDAYTAAGRIGFHNLPWGSYEMIETKAPDGYYADPDAVYVFTVGPDTPEFQNVVIYKKNADGTTGDPIPAPTTPLPNYPNQVITNEPGVILPATGGEGNTLIVLFGFALIAISMVGCGVAMRKRI</sequence>
<feature type="compositionally biased region" description="Basic and acidic residues" evidence="4">
    <location>
        <begin position="59"/>
        <end position="76"/>
    </location>
</feature>
<keyword evidence="3" id="KW-0732">Signal</keyword>
<keyword evidence="5" id="KW-0472">Membrane</keyword>
<dbReference type="SMART" id="SM00635">
    <property type="entry name" value="BID_2"/>
    <property type="match status" value="2"/>
</dbReference>
<keyword evidence="5" id="KW-0812">Transmembrane</keyword>